<dbReference type="GO" id="GO:0005856">
    <property type="term" value="C:cytoskeleton"/>
    <property type="evidence" value="ECO:0007669"/>
    <property type="project" value="TreeGrafter"/>
</dbReference>
<evidence type="ECO:0000256" key="1">
    <source>
        <dbReference type="SAM" id="MobiDB-lite"/>
    </source>
</evidence>
<dbReference type="InterPro" id="IPR051017">
    <property type="entry name" value="Aldolase-II_Adducin_sf"/>
</dbReference>
<dbReference type="PANTHER" id="PTHR10672">
    <property type="entry name" value="ADDUCIN"/>
    <property type="match status" value="1"/>
</dbReference>
<feature type="compositionally biased region" description="Polar residues" evidence="1">
    <location>
        <begin position="1"/>
        <end position="14"/>
    </location>
</feature>
<dbReference type="VEuPathDB" id="FungiDB:F4678DRAFT_420974"/>
<dbReference type="SUPFAM" id="SSF53639">
    <property type="entry name" value="AraD/HMP-PK domain-like"/>
    <property type="match status" value="2"/>
</dbReference>
<proteinExistence type="predicted"/>
<dbReference type="GO" id="GO:0051015">
    <property type="term" value="F:actin filament binding"/>
    <property type="evidence" value="ECO:0007669"/>
    <property type="project" value="TreeGrafter"/>
</dbReference>
<gene>
    <name evidence="3" type="ORF">NPX13_g8985</name>
</gene>
<evidence type="ECO:0000313" key="4">
    <source>
        <dbReference type="Proteomes" id="UP001148614"/>
    </source>
</evidence>
<name>A0A9W8N7V1_9PEZI</name>
<feature type="region of interest" description="Disordered" evidence="1">
    <location>
        <begin position="1"/>
        <end position="30"/>
    </location>
</feature>
<protein>
    <recommendedName>
        <fullName evidence="2">Class II aldolase/adducin N-terminal domain-containing protein</fullName>
    </recommendedName>
</protein>
<dbReference type="SMART" id="SM01007">
    <property type="entry name" value="Aldolase_II"/>
    <property type="match status" value="1"/>
</dbReference>
<evidence type="ECO:0000313" key="3">
    <source>
        <dbReference type="EMBL" id="KAJ3561345.1"/>
    </source>
</evidence>
<dbReference type="InterPro" id="IPR001303">
    <property type="entry name" value="Aldolase_II/adducin_N"/>
</dbReference>
<dbReference type="Proteomes" id="UP001148614">
    <property type="component" value="Unassembled WGS sequence"/>
</dbReference>
<dbReference type="PANTHER" id="PTHR10672:SF25">
    <property type="entry name" value="MEIOTICALLY UP-REGULATED GENE 14 PROTEIN"/>
    <property type="match status" value="1"/>
</dbReference>
<sequence length="363" mass="39800">MAPSATTHVAQDTMTLKGEKKPEDGIGKATPEEQTPLEAISHGMVMPGIPSFPTFGAERRHMLTHMAATFRFFARSGFTEGQSGHISVRDPEHPGLMWMNPLGRHFGMLTAGDMICLEIETGRVAGGNTSRPANAAGYLIHSAVHKRRPNDGTLNLISHPIPERVLLAYQSIPSYLFASSRIGVSVPIGFRAVVRSAEVLSTNAPRYLIIIPYPPSPTGYVQTDIRRRVQFPQCARCLRALRWHRVRGGGRRAHRGRLGTNNKGVILMNHGLLTVGATVDEAGFMFGLMERACAMQLQVEAAAANGLPKCIISDEEAAYNFKMASEKHVLYREAQPDLEFEFEMAGGEDVVARGFETLRPLEA</sequence>
<feature type="compositionally biased region" description="Basic and acidic residues" evidence="1">
    <location>
        <begin position="17"/>
        <end position="26"/>
    </location>
</feature>
<comment type="caution">
    <text evidence="3">The sequence shown here is derived from an EMBL/GenBank/DDBJ whole genome shotgun (WGS) entry which is preliminary data.</text>
</comment>
<keyword evidence="4" id="KW-1185">Reference proteome</keyword>
<dbReference type="Gene3D" id="3.40.225.10">
    <property type="entry name" value="Class II aldolase/adducin N-terminal domain"/>
    <property type="match status" value="1"/>
</dbReference>
<dbReference type="AlphaFoldDB" id="A0A9W8N7V1"/>
<organism evidence="3 4">
    <name type="scientific">Xylaria arbuscula</name>
    <dbReference type="NCBI Taxonomy" id="114810"/>
    <lineage>
        <taxon>Eukaryota</taxon>
        <taxon>Fungi</taxon>
        <taxon>Dikarya</taxon>
        <taxon>Ascomycota</taxon>
        <taxon>Pezizomycotina</taxon>
        <taxon>Sordariomycetes</taxon>
        <taxon>Xylariomycetidae</taxon>
        <taxon>Xylariales</taxon>
        <taxon>Xylariaceae</taxon>
        <taxon>Xylaria</taxon>
    </lineage>
</organism>
<feature type="domain" description="Class II aldolase/adducin N-terminal" evidence="2">
    <location>
        <begin position="64"/>
        <end position="297"/>
    </location>
</feature>
<evidence type="ECO:0000259" key="2">
    <source>
        <dbReference type="SMART" id="SM01007"/>
    </source>
</evidence>
<reference evidence="3" key="1">
    <citation type="submission" date="2022-07" db="EMBL/GenBank/DDBJ databases">
        <title>Genome Sequence of Xylaria arbuscula.</title>
        <authorList>
            <person name="Buettner E."/>
        </authorList>
    </citation>
    <scope>NUCLEOTIDE SEQUENCE</scope>
    <source>
        <strain evidence="3">VT107</strain>
    </source>
</reference>
<dbReference type="InterPro" id="IPR036409">
    <property type="entry name" value="Aldolase_II/adducin_N_sf"/>
</dbReference>
<dbReference type="Pfam" id="PF00596">
    <property type="entry name" value="Aldolase_II"/>
    <property type="match status" value="2"/>
</dbReference>
<dbReference type="EMBL" id="JANPWZ010002089">
    <property type="protein sequence ID" value="KAJ3561345.1"/>
    <property type="molecule type" value="Genomic_DNA"/>
</dbReference>
<accession>A0A9W8N7V1</accession>